<comment type="caution">
    <text evidence="2">The sequence shown here is derived from an EMBL/GenBank/DDBJ whole genome shotgun (WGS) entry which is preliminary data.</text>
</comment>
<feature type="domain" description="DUF4426" evidence="1">
    <location>
        <begin position="24"/>
        <end position="139"/>
    </location>
</feature>
<dbReference type="Pfam" id="PF14467">
    <property type="entry name" value="DUF4426"/>
    <property type="match status" value="1"/>
</dbReference>
<dbReference type="InterPro" id="IPR025218">
    <property type="entry name" value="DUF4426"/>
</dbReference>
<proteinExistence type="predicted"/>
<gene>
    <name evidence="2" type="ORF">CUC53_14705</name>
</gene>
<dbReference type="RefSeq" id="WP_100294844.1">
    <property type="nucleotide sequence ID" value="NZ_PGGC01000141.1"/>
</dbReference>
<dbReference type="Proteomes" id="UP000235861">
    <property type="component" value="Unassembled WGS sequence"/>
</dbReference>
<dbReference type="Gene3D" id="2.60.40.3340">
    <property type="entry name" value="Domain of unknown function DUF4426"/>
    <property type="match status" value="1"/>
</dbReference>
<keyword evidence="3" id="KW-1185">Reference proteome</keyword>
<evidence type="ECO:0000313" key="3">
    <source>
        <dbReference type="Proteomes" id="UP000235861"/>
    </source>
</evidence>
<accession>A0A2H9U1Y8</accession>
<dbReference type="EMBL" id="PGGC01000141">
    <property type="protein sequence ID" value="PJG58024.1"/>
    <property type="molecule type" value="Genomic_DNA"/>
</dbReference>
<dbReference type="OrthoDB" id="8563353at2"/>
<reference evidence="2 3" key="1">
    <citation type="submission" date="2017-11" db="EMBL/GenBank/DDBJ databases">
        <title>Draft genome sequence of environmental isolate Aeromonas cavernicola sp. nov. MDC 2508.</title>
        <authorList>
            <person name="Colston S.M."/>
            <person name="Navarro A."/>
            <person name="Martinez-Murcia A.J."/>
            <person name="Graf J."/>
        </authorList>
    </citation>
    <scope>NUCLEOTIDE SEQUENCE [LARGE SCALE GENOMIC DNA]</scope>
    <source>
        <strain evidence="2 3">MDC 2508</strain>
    </source>
</reference>
<evidence type="ECO:0000259" key="1">
    <source>
        <dbReference type="Pfam" id="PF14467"/>
    </source>
</evidence>
<name>A0A2H9U1Y8_9GAMM</name>
<protein>
    <submittedName>
        <fullName evidence="2">DUF4426 domain-containing protein</fullName>
    </submittedName>
</protein>
<evidence type="ECO:0000313" key="2">
    <source>
        <dbReference type="EMBL" id="PJG58024.1"/>
    </source>
</evidence>
<organism evidence="2 3">
    <name type="scientific">Aeromonas cavernicola</name>
    <dbReference type="NCBI Taxonomy" id="1006623"/>
    <lineage>
        <taxon>Bacteria</taxon>
        <taxon>Pseudomonadati</taxon>
        <taxon>Pseudomonadota</taxon>
        <taxon>Gammaproteobacteria</taxon>
        <taxon>Aeromonadales</taxon>
        <taxon>Aeromonadaceae</taxon>
        <taxon>Aeromonas</taxon>
    </lineage>
</organism>
<dbReference type="AlphaFoldDB" id="A0A2H9U1Y8"/>
<sequence length="140" mass="15760">MKTAWMSGLLALLMILPLKAEQMKELGPWLVHYNAFNSSFLTPEVAKAYGLERSRYNAIINIAVQDKQKVAQAVGITGEAKNLTGTIRTLSFQEVKEGDAIYYLATLPYRNEDTYQFTLKIIGGGQQQALTFQQTFYIDD</sequence>